<dbReference type="GO" id="GO:0016209">
    <property type="term" value="F:antioxidant activity"/>
    <property type="evidence" value="ECO:0007669"/>
    <property type="project" value="InterPro"/>
</dbReference>
<keyword evidence="3" id="KW-1185">Reference proteome</keyword>
<dbReference type="InterPro" id="IPR036249">
    <property type="entry name" value="Thioredoxin-like_sf"/>
</dbReference>
<dbReference type="SUPFAM" id="SSF52833">
    <property type="entry name" value="Thioredoxin-like"/>
    <property type="match status" value="1"/>
</dbReference>
<dbReference type="Pfam" id="PF00578">
    <property type="entry name" value="AhpC-TSA"/>
    <property type="match status" value="1"/>
</dbReference>
<organism evidence="2 3">
    <name type="scientific">Caldisalinibacter kiritimatiensis</name>
    <dbReference type="NCBI Taxonomy" id="1304284"/>
    <lineage>
        <taxon>Bacteria</taxon>
        <taxon>Bacillati</taxon>
        <taxon>Bacillota</taxon>
        <taxon>Tissierellia</taxon>
        <taxon>Tissierellales</taxon>
        <taxon>Thermohalobacteraceae</taxon>
        <taxon>Caldisalinibacter</taxon>
    </lineage>
</organism>
<reference evidence="2 3" key="1">
    <citation type="journal article" date="2015" name="Geomicrobiol. J.">
        <title>Caldisalinibacter kiritimatiensis gen. nov., sp. nov., a moderately thermohalophilic thiosulfate-reducing bacterium from a hypersaline microbial mat.</title>
        <authorList>
            <person name="Ben Hania W."/>
            <person name="Joseph M."/>
            <person name="Fiebig A."/>
            <person name="Bunk B."/>
            <person name="Klenk H.-P."/>
            <person name="Fardeau M.-L."/>
            <person name="Spring S."/>
        </authorList>
    </citation>
    <scope>NUCLEOTIDE SEQUENCE [LARGE SCALE GENOMIC DNA]</scope>
    <source>
        <strain evidence="2 3">L21-TH-D2</strain>
    </source>
</reference>
<dbReference type="InterPro" id="IPR000866">
    <property type="entry name" value="AhpC/TSA"/>
</dbReference>
<sequence>MKYPYWYYRPNPSMTKQYPSRTPQPNTSREFPNCIIEEKYCDYFDLGDPAPNFTLDAIVDGERTKVSLSDYLGKWVVIFFYGSNFTFV</sequence>
<dbReference type="GO" id="GO:0016491">
    <property type="term" value="F:oxidoreductase activity"/>
    <property type="evidence" value="ECO:0007669"/>
    <property type="project" value="InterPro"/>
</dbReference>
<feature type="domain" description="Alkyl hydroperoxide reductase subunit C/ Thiol specific antioxidant" evidence="1">
    <location>
        <begin position="47"/>
        <end position="88"/>
    </location>
</feature>
<evidence type="ECO:0000313" key="3">
    <source>
        <dbReference type="Proteomes" id="UP000013378"/>
    </source>
</evidence>
<name>R1CSF8_9FIRM</name>
<dbReference type="EMBL" id="ARZA01000047">
    <property type="protein sequence ID" value="EOD01591.1"/>
    <property type="molecule type" value="Genomic_DNA"/>
</dbReference>
<dbReference type="Proteomes" id="UP000013378">
    <property type="component" value="Unassembled WGS sequence"/>
</dbReference>
<gene>
    <name evidence="2" type="ORF">L21TH_0330</name>
</gene>
<accession>R1CSF8</accession>
<dbReference type="eggNOG" id="COG0450">
    <property type="taxonomic scope" value="Bacteria"/>
</dbReference>
<comment type="caution">
    <text evidence="2">The sequence shown here is derived from an EMBL/GenBank/DDBJ whole genome shotgun (WGS) entry which is preliminary data.</text>
</comment>
<dbReference type="Gene3D" id="3.40.30.10">
    <property type="entry name" value="Glutaredoxin"/>
    <property type="match status" value="1"/>
</dbReference>
<evidence type="ECO:0000259" key="1">
    <source>
        <dbReference type="Pfam" id="PF00578"/>
    </source>
</evidence>
<evidence type="ECO:0000313" key="2">
    <source>
        <dbReference type="EMBL" id="EOD01591.1"/>
    </source>
</evidence>
<dbReference type="AlphaFoldDB" id="R1CSF8"/>
<dbReference type="STRING" id="1304284.L21TH_0330"/>
<protein>
    <recommendedName>
        <fullName evidence="1">Alkyl hydroperoxide reductase subunit C/ Thiol specific antioxidant domain-containing protein</fullName>
    </recommendedName>
</protein>
<proteinExistence type="predicted"/>